<organism evidence="1 2">
    <name type="scientific">Thanatephorus cucumeris (strain AG1-IB / isolate 7/3/14)</name>
    <name type="common">Lettuce bottom rot fungus</name>
    <name type="synonym">Rhizoctonia solani</name>
    <dbReference type="NCBI Taxonomy" id="1108050"/>
    <lineage>
        <taxon>Eukaryota</taxon>
        <taxon>Fungi</taxon>
        <taxon>Dikarya</taxon>
        <taxon>Basidiomycota</taxon>
        <taxon>Agaricomycotina</taxon>
        <taxon>Agaricomycetes</taxon>
        <taxon>Cantharellales</taxon>
        <taxon>Ceratobasidiaceae</taxon>
        <taxon>Rhizoctonia</taxon>
        <taxon>Rhizoctonia solani AG-1</taxon>
    </lineage>
</organism>
<dbReference type="Proteomes" id="UP000012065">
    <property type="component" value="Unassembled WGS sequence"/>
</dbReference>
<evidence type="ECO:0000313" key="2">
    <source>
        <dbReference type="Proteomes" id="UP000012065"/>
    </source>
</evidence>
<gene>
    <name evidence="1" type="ORF">BN14_05267</name>
</gene>
<protein>
    <submittedName>
        <fullName evidence="1">Uncharacterized protein</fullName>
    </submittedName>
</protein>
<sequence>MEGLNFKNSERAYLHPKLEQGDHWMIMDVKLDENDMLQFKGQLNVEVGIGAGDADPNGTFHYNELPVRFGDAKQVYGSYFRDLEGPASGLVRIIFADSPDGPPICYVTGQFRRLFSPTIPMDQARLFGLEPRKSFAGAREKRNDYMIV</sequence>
<evidence type="ECO:0000313" key="1">
    <source>
        <dbReference type="EMBL" id="CCO31230.1"/>
    </source>
</evidence>
<proteinExistence type="predicted"/>
<dbReference type="EMBL" id="CAOJ01007765">
    <property type="protein sequence ID" value="CCO31230.1"/>
    <property type="molecule type" value="Genomic_DNA"/>
</dbReference>
<reference evidence="1 2" key="1">
    <citation type="journal article" date="2013" name="J. Biotechnol.">
        <title>Establishment and interpretation of the genome sequence of the phytopathogenic fungus Rhizoctonia solani AG1-IB isolate 7/3/14.</title>
        <authorList>
            <person name="Wibberg D.W."/>
            <person name="Jelonek L.J."/>
            <person name="Rupp O.R."/>
            <person name="Hennig M.H."/>
            <person name="Eikmeyer F.E."/>
            <person name="Goesmann A.G."/>
            <person name="Hartmann A.H."/>
            <person name="Borriss R.B."/>
            <person name="Grosch R.G."/>
            <person name="Puehler A.P."/>
            <person name="Schlueter A.S."/>
        </authorList>
    </citation>
    <scope>NUCLEOTIDE SEQUENCE [LARGE SCALE GENOMIC DNA]</scope>
    <source>
        <strain evidence="2">AG1-IB / isolate 7/3/14</strain>
    </source>
</reference>
<accession>M5BXA1</accession>
<dbReference type="HOGENOM" id="CLU_1760037_0_0_1"/>
<dbReference type="AlphaFoldDB" id="M5BXA1"/>
<name>M5BXA1_THACB</name>
<comment type="caution">
    <text evidence="1">The sequence shown here is derived from an EMBL/GenBank/DDBJ whole genome shotgun (WGS) entry which is preliminary data.</text>
</comment>